<reference evidence="2" key="2">
    <citation type="submission" date="2021-12" db="EMBL/GenBank/DDBJ databases">
        <title>Resequencing data analysis of finger millet.</title>
        <authorList>
            <person name="Hatakeyama M."/>
            <person name="Aluri S."/>
            <person name="Balachadran M.T."/>
            <person name="Sivarajan S.R."/>
            <person name="Poveda L."/>
            <person name="Shimizu-Inatsugi R."/>
            <person name="Schlapbach R."/>
            <person name="Sreeman S.M."/>
            <person name="Shimizu K.K."/>
        </authorList>
    </citation>
    <scope>NUCLEOTIDE SEQUENCE</scope>
</reference>
<dbReference type="AlphaFoldDB" id="A0AAV5E682"/>
<evidence type="ECO:0000256" key="1">
    <source>
        <dbReference type="SAM" id="MobiDB-lite"/>
    </source>
</evidence>
<feature type="region of interest" description="Disordered" evidence="1">
    <location>
        <begin position="1"/>
        <end position="48"/>
    </location>
</feature>
<reference evidence="2" key="1">
    <citation type="journal article" date="2018" name="DNA Res.">
        <title>Multiple hybrid de novo genome assembly of finger millet, an orphan allotetraploid crop.</title>
        <authorList>
            <person name="Hatakeyama M."/>
            <person name="Aluri S."/>
            <person name="Balachadran M.T."/>
            <person name="Sivarajan S.R."/>
            <person name="Patrignani A."/>
            <person name="Gruter S."/>
            <person name="Poveda L."/>
            <person name="Shimizu-Inatsugi R."/>
            <person name="Baeten J."/>
            <person name="Francoijs K.J."/>
            <person name="Nataraja K.N."/>
            <person name="Reddy Y.A.N."/>
            <person name="Phadnis S."/>
            <person name="Ravikumar R.L."/>
            <person name="Schlapbach R."/>
            <person name="Sreeman S.M."/>
            <person name="Shimizu K.K."/>
        </authorList>
    </citation>
    <scope>NUCLEOTIDE SEQUENCE</scope>
</reference>
<gene>
    <name evidence="2" type="primary">gb05768</name>
    <name evidence="2" type="ORF">PR202_gb05768</name>
</gene>
<feature type="compositionally biased region" description="Basic and acidic residues" evidence="1">
    <location>
        <begin position="11"/>
        <end position="26"/>
    </location>
</feature>
<evidence type="ECO:0000313" key="3">
    <source>
        <dbReference type="Proteomes" id="UP001054889"/>
    </source>
</evidence>
<name>A0AAV5E682_ELECO</name>
<evidence type="ECO:0000313" key="2">
    <source>
        <dbReference type="EMBL" id="GJN18594.1"/>
    </source>
</evidence>
<proteinExistence type="predicted"/>
<organism evidence="2 3">
    <name type="scientific">Eleusine coracana subsp. coracana</name>
    <dbReference type="NCBI Taxonomy" id="191504"/>
    <lineage>
        <taxon>Eukaryota</taxon>
        <taxon>Viridiplantae</taxon>
        <taxon>Streptophyta</taxon>
        <taxon>Embryophyta</taxon>
        <taxon>Tracheophyta</taxon>
        <taxon>Spermatophyta</taxon>
        <taxon>Magnoliopsida</taxon>
        <taxon>Liliopsida</taxon>
        <taxon>Poales</taxon>
        <taxon>Poaceae</taxon>
        <taxon>PACMAD clade</taxon>
        <taxon>Chloridoideae</taxon>
        <taxon>Cynodonteae</taxon>
        <taxon>Eleusininae</taxon>
        <taxon>Eleusine</taxon>
    </lineage>
</organism>
<feature type="region of interest" description="Disordered" evidence="1">
    <location>
        <begin position="121"/>
        <end position="140"/>
    </location>
</feature>
<keyword evidence="3" id="KW-1185">Reference proteome</keyword>
<sequence>MGLPLAPGTDGDSRRLLRRGGCETGEKAGPAVAAPSHPPNASEELGEKYSSKCAGFAVGRRRIYPSVPAAVAVAESIRRGSEGSRGVLVRSRGTVGVSASHLTRRNSHGMLGSFGERCLPSAAPGGDGAVDTHSHSRPAT</sequence>
<dbReference type="Proteomes" id="UP001054889">
    <property type="component" value="Unassembled WGS sequence"/>
</dbReference>
<protein>
    <submittedName>
        <fullName evidence="2">Uncharacterized protein</fullName>
    </submittedName>
</protein>
<comment type="caution">
    <text evidence="2">The sequence shown here is derived from an EMBL/GenBank/DDBJ whole genome shotgun (WGS) entry which is preliminary data.</text>
</comment>
<accession>A0AAV5E682</accession>
<dbReference type="EMBL" id="BQKI01000073">
    <property type="protein sequence ID" value="GJN18594.1"/>
    <property type="molecule type" value="Genomic_DNA"/>
</dbReference>